<dbReference type="EMBL" id="LUGG01000003">
    <property type="protein sequence ID" value="OBZ76194.1"/>
    <property type="molecule type" value="Genomic_DNA"/>
</dbReference>
<evidence type="ECO:0000313" key="5">
    <source>
        <dbReference type="EMBL" id="OBZ76194.1"/>
    </source>
</evidence>
<dbReference type="SMART" id="SM00320">
    <property type="entry name" value="WD40"/>
    <property type="match status" value="3"/>
</dbReference>
<dbReference type="InterPro" id="IPR019775">
    <property type="entry name" value="WD40_repeat_CS"/>
</dbReference>
<dbReference type="InterPro" id="IPR015943">
    <property type="entry name" value="WD40/YVTN_repeat-like_dom_sf"/>
</dbReference>
<dbReference type="InterPro" id="IPR001680">
    <property type="entry name" value="WD40_rpt"/>
</dbReference>
<sequence>MSGKPSEDTQPNEIRLARKGNAAVPIIRASWLAHPRSFPRGLGRGRGQIHYAAGARNSTQPYASGSVPTTSLPCEPGPSNLPKHDYANRPPQTRGNEWYRKRPRLDSHWSLQDGGSSSNHLSKKVKRKAISEVEVVVDLPKNCQKGAPHVQGHRRSFIKAQVEKLKREMGLRVIEHAYLDVMTVRFKCHPMDPALNSAHSSFEDIDSAILPGEGVNNNIEFLKVGPPSPSTALPIEEPHSFKPHDPVDCKPSRHDDEQIAPHNVFLNNSALADSSEHGPSKKRSTQKSFQDVSPLSPADKTTPFRGSSFRSGSLIIKSACEVRSNLRLPPDAMELSSSNTPTSCISAPKIPGDVSRPMTTNQDLSNCAGQATGAVHDSSFSSLHVELPDELLQFRKEVHDKPRRMLLSEKSGIICVTMRGSVDRAERSPLRRSHALRVGRKSTRQVVDDACLLATPDSDIIVFANARDDCQVSLTEVKCHRATDIGAFSRATRGEKRSGISAVCTMMQPRMFATGGYDHMVHLWTVTDDISGTSSAPLAIKHASLVQSLLAVRDTSHKLVSAGADCSVNIWDISSECVVNTLKVSNSVYHVHQAISPSCVLLELAHRELQFEVRDLRVVPQKPTQRFGYHTSKLHGRFVKGDARFGFFACGDMDGSVRLWDLRNSSSAFEVAADRAYDLQSAAAARGALRGTAAGFGLTVLAHYTWPFFRRQTLPFKAFVVSAFTVYGLVIGADRALLSHEVEQRQAEHAIRREARIDLARRGLVATETEIEKWRAAHVPPQSTSQAASAPSNPEQ</sequence>
<dbReference type="Proteomes" id="UP000092993">
    <property type="component" value="Unassembled WGS sequence"/>
</dbReference>
<dbReference type="InterPro" id="IPR036322">
    <property type="entry name" value="WD40_repeat_dom_sf"/>
</dbReference>
<dbReference type="PANTHER" id="PTHR47232">
    <property type="entry name" value="TRANSDUCIN FAMILY PROTEIN / WD-40 REPEAT FAMILY PROTEIN"/>
    <property type="match status" value="1"/>
</dbReference>
<evidence type="ECO:0000256" key="1">
    <source>
        <dbReference type="ARBA" id="ARBA00022574"/>
    </source>
</evidence>
<feature type="repeat" description="WD" evidence="3">
    <location>
        <begin position="647"/>
        <end position="670"/>
    </location>
</feature>
<accession>A0A1C7MMI9</accession>
<keyword evidence="2" id="KW-0677">Repeat</keyword>
<dbReference type="PROSITE" id="PS50082">
    <property type="entry name" value="WD_REPEATS_2"/>
    <property type="match status" value="2"/>
</dbReference>
<feature type="compositionally biased region" description="Polar residues" evidence="4">
    <location>
        <begin position="56"/>
        <end position="72"/>
    </location>
</feature>
<feature type="region of interest" description="Disordered" evidence="4">
    <location>
        <begin position="271"/>
        <end position="307"/>
    </location>
</feature>
<comment type="caution">
    <text evidence="5">The sequence shown here is derived from an EMBL/GenBank/DDBJ whole genome shotgun (WGS) entry which is preliminary data.</text>
</comment>
<keyword evidence="6" id="KW-1185">Reference proteome</keyword>
<dbReference type="OrthoDB" id="3356019at2759"/>
<gene>
    <name evidence="5" type="ORF">A0H81_03587</name>
</gene>
<dbReference type="PANTHER" id="PTHR47232:SF1">
    <property type="entry name" value="TRANSDUCIN FAMILY PROTEIN _ WD-40 REPEAT FAMILY PROTEIN"/>
    <property type="match status" value="1"/>
</dbReference>
<feature type="compositionally biased region" description="Low complexity" evidence="4">
    <location>
        <begin position="780"/>
        <end position="796"/>
    </location>
</feature>
<protein>
    <submittedName>
        <fullName evidence="5">Uncharacterized protein</fullName>
    </submittedName>
</protein>
<feature type="region of interest" description="Disordered" evidence="4">
    <location>
        <begin position="221"/>
        <end position="255"/>
    </location>
</feature>
<feature type="region of interest" description="Disordered" evidence="4">
    <location>
        <begin position="56"/>
        <end position="97"/>
    </location>
</feature>
<keyword evidence="1 3" id="KW-0853">WD repeat</keyword>
<feature type="region of interest" description="Disordered" evidence="4">
    <location>
        <begin position="775"/>
        <end position="796"/>
    </location>
</feature>
<evidence type="ECO:0000256" key="3">
    <source>
        <dbReference type="PROSITE-ProRule" id="PRU00221"/>
    </source>
</evidence>
<evidence type="ECO:0000313" key="6">
    <source>
        <dbReference type="Proteomes" id="UP000092993"/>
    </source>
</evidence>
<dbReference type="SUPFAM" id="SSF50978">
    <property type="entry name" value="WD40 repeat-like"/>
    <property type="match status" value="1"/>
</dbReference>
<organism evidence="5 6">
    <name type="scientific">Grifola frondosa</name>
    <name type="common">Maitake</name>
    <name type="synonym">Polyporus frondosus</name>
    <dbReference type="NCBI Taxonomy" id="5627"/>
    <lineage>
        <taxon>Eukaryota</taxon>
        <taxon>Fungi</taxon>
        <taxon>Dikarya</taxon>
        <taxon>Basidiomycota</taxon>
        <taxon>Agaricomycotina</taxon>
        <taxon>Agaricomycetes</taxon>
        <taxon>Polyporales</taxon>
        <taxon>Grifolaceae</taxon>
        <taxon>Grifola</taxon>
    </lineage>
</organism>
<dbReference type="PROSITE" id="PS00678">
    <property type="entry name" value="WD_REPEATS_1"/>
    <property type="match status" value="1"/>
</dbReference>
<feature type="repeat" description="WD" evidence="3">
    <location>
        <begin position="539"/>
        <end position="581"/>
    </location>
</feature>
<evidence type="ECO:0000256" key="4">
    <source>
        <dbReference type="SAM" id="MobiDB-lite"/>
    </source>
</evidence>
<feature type="compositionally biased region" description="Basic and acidic residues" evidence="4">
    <location>
        <begin position="236"/>
        <end position="255"/>
    </location>
</feature>
<dbReference type="STRING" id="5627.A0A1C7MMI9"/>
<proteinExistence type="predicted"/>
<dbReference type="Gene3D" id="2.130.10.10">
    <property type="entry name" value="YVTN repeat-like/Quinoprotein amine dehydrogenase"/>
    <property type="match status" value="1"/>
</dbReference>
<evidence type="ECO:0000256" key="2">
    <source>
        <dbReference type="ARBA" id="ARBA00022737"/>
    </source>
</evidence>
<reference evidence="5 6" key="1">
    <citation type="submission" date="2016-03" db="EMBL/GenBank/DDBJ databases">
        <title>Whole genome sequencing of Grifola frondosa 9006-11.</title>
        <authorList>
            <person name="Min B."/>
            <person name="Park H."/>
            <person name="Kim J.-G."/>
            <person name="Cho H."/>
            <person name="Oh Y.-L."/>
            <person name="Kong W.-S."/>
            <person name="Choi I.-G."/>
        </authorList>
    </citation>
    <scope>NUCLEOTIDE SEQUENCE [LARGE SCALE GENOMIC DNA]</scope>
    <source>
        <strain evidence="5 6">9006-11</strain>
    </source>
</reference>
<dbReference type="AlphaFoldDB" id="A0A1C7MMI9"/>
<name>A0A1C7MMI9_GRIFR</name>